<dbReference type="PANTHER" id="PTHR43875">
    <property type="entry name" value="MALTODEXTRIN IMPORT ATP-BINDING PROTEIN MSMX"/>
    <property type="match status" value="1"/>
</dbReference>
<organism evidence="15 16">
    <name type="scientific">Halorubrum laminariae</name>
    <dbReference type="NCBI Taxonomy" id="1433523"/>
    <lineage>
        <taxon>Archaea</taxon>
        <taxon>Methanobacteriati</taxon>
        <taxon>Methanobacteriota</taxon>
        <taxon>Stenosarchaea group</taxon>
        <taxon>Halobacteria</taxon>
        <taxon>Halobacteriales</taxon>
        <taxon>Haloferacaceae</taxon>
        <taxon>Halorubrum</taxon>
    </lineage>
</organism>
<dbReference type="PROSITE" id="PS50893">
    <property type="entry name" value="ABC_TRANSPORTER_2"/>
    <property type="match status" value="1"/>
</dbReference>
<dbReference type="GO" id="GO:0005524">
    <property type="term" value="F:ATP binding"/>
    <property type="evidence" value="ECO:0007669"/>
    <property type="project" value="UniProtKB-KW"/>
</dbReference>
<reference evidence="15 16" key="1">
    <citation type="journal article" date="2019" name="Int. J. Syst. Evol. Microbiol.">
        <title>The Global Catalogue of Microorganisms (GCM) 10K type strain sequencing project: providing services to taxonomists for standard genome sequencing and annotation.</title>
        <authorList>
            <consortium name="The Broad Institute Genomics Platform"/>
            <consortium name="The Broad Institute Genome Sequencing Center for Infectious Disease"/>
            <person name="Wu L."/>
            <person name="Ma J."/>
        </authorList>
    </citation>
    <scope>NUCLEOTIDE SEQUENCE [LARGE SCALE GENOMIC DNA]</scope>
    <source>
        <strain evidence="15 16">CGMCC 1.12689</strain>
    </source>
</reference>
<dbReference type="EMBL" id="JBHUDB010000006">
    <property type="protein sequence ID" value="MFD1570966.1"/>
    <property type="molecule type" value="Genomic_DNA"/>
</dbReference>
<evidence type="ECO:0000256" key="3">
    <source>
        <dbReference type="ARBA" id="ARBA00022475"/>
    </source>
</evidence>
<evidence type="ECO:0000256" key="5">
    <source>
        <dbReference type="ARBA" id="ARBA00022840"/>
    </source>
</evidence>
<evidence type="ECO:0000256" key="12">
    <source>
        <dbReference type="ARBA" id="ARBA00065962"/>
    </source>
</evidence>
<dbReference type="CDD" id="cd03301">
    <property type="entry name" value="ABC_MalK_N"/>
    <property type="match status" value="1"/>
</dbReference>
<dbReference type="Gene3D" id="3.40.50.300">
    <property type="entry name" value="P-loop containing nucleotide triphosphate hydrolases"/>
    <property type="match status" value="1"/>
</dbReference>
<evidence type="ECO:0000256" key="10">
    <source>
        <dbReference type="ARBA" id="ARBA00053454"/>
    </source>
</evidence>
<dbReference type="InterPro" id="IPR015855">
    <property type="entry name" value="ABC_transpr_MalK-like"/>
</dbReference>
<dbReference type="InterPro" id="IPR003439">
    <property type="entry name" value="ABC_transporter-like_ATP-bd"/>
</dbReference>
<keyword evidence="4" id="KW-0547">Nucleotide-binding</keyword>
<dbReference type="InterPro" id="IPR003593">
    <property type="entry name" value="AAA+_ATPase"/>
</dbReference>
<gene>
    <name evidence="15" type="ORF">ACFR9T_10265</name>
</gene>
<dbReference type="EC" id="7.5.2.13" evidence="13"/>
<dbReference type="InterPro" id="IPR047641">
    <property type="entry name" value="ABC_transpr_MalK/UgpC-like"/>
</dbReference>
<protein>
    <recommendedName>
        <fullName evidence="13">ABC-type D-xylose/L-arabinose transporter</fullName>
        <ecNumber evidence="13">7.5.2.13</ecNumber>
    </recommendedName>
</protein>
<proteinExistence type="inferred from homology"/>
<dbReference type="Proteomes" id="UP001597185">
    <property type="component" value="Unassembled WGS sequence"/>
</dbReference>
<dbReference type="FunFam" id="3.40.50.300:FF:000042">
    <property type="entry name" value="Maltose/maltodextrin ABC transporter, ATP-binding protein"/>
    <property type="match status" value="1"/>
</dbReference>
<dbReference type="InterPro" id="IPR017871">
    <property type="entry name" value="ABC_transporter-like_CS"/>
</dbReference>
<keyword evidence="2" id="KW-0813">Transport</keyword>
<accession>A0ABD6C187</accession>
<keyword evidence="16" id="KW-1185">Reference proteome</keyword>
<dbReference type="GO" id="GO:0022857">
    <property type="term" value="F:transmembrane transporter activity"/>
    <property type="evidence" value="ECO:0007669"/>
    <property type="project" value="UniProtKB-ARBA"/>
</dbReference>
<dbReference type="Gene3D" id="2.40.50.140">
    <property type="entry name" value="Nucleic acid-binding proteins"/>
    <property type="match status" value="1"/>
</dbReference>
<dbReference type="InterPro" id="IPR012340">
    <property type="entry name" value="NA-bd_OB-fold"/>
</dbReference>
<evidence type="ECO:0000256" key="7">
    <source>
        <dbReference type="ARBA" id="ARBA00023136"/>
    </source>
</evidence>
<feature type="domain" description="ABC transporter" evidence="14">
    <location>
        <begin position="4"/>
        <end position="239"/>
    </location>
</feature>
<dbReference type="SMART" id="SM00382">
    <property type="entry name" value="AAA"/>
    <property type="match status" value="1"/>
</dbReference>
<dbReference type="Gene3D" id="2.40.50.100">
    <property type="match status" value="1"/>
</dbReference>
<evidence type="ECO:0000256" key="2">
    <source>
        <dbReference type="ARBA" id="ARBA00022448"/>
    </source>
</evidence>
<evidence type="ECO:0000256" key="8">
    <source>
        <dbReference type="ARBA" id="ARBA00050355"/>
    </source>
</evidence>
<dbReference type="InterPro" id="IPR013611">
    <property type="entry name" value="Transp-assoc_OB_typ2"/>
</dbReference>
<evidence type="ECO:0000313" key="16">
    <source>
        <dbReference type="Proteomes" id="UP001597185"/>
    </source>
</evidence>
<name>A0ABD6C187_9EURY</name>
<dbReference type="SUPFAM" id="SSF50331">
    <property type="entry name" value="MOP-like"/>
    <property type="match status" value="1"/>
</dbReference>
<keyword evidence="5 15" id="KW-0067">ATP-binding</keyword>
<comment type="subcellular location">
    <subcellularLocation>
        <location evidence="1">Cell membrane</location>
        <topology evidence="1">Peripheral membrane protein</topology>
    </subcellularLocation>
</comment>
<comment type="caution">
    <text evidence="15">The sequence shown here is derived from an EMBL/GenBank/DDBJ whole genome shotgun (WGS) entry which is preliminary data.</text>
</comment>
<dbReference type="PROSITE" id="PS00211">
    <property type="entry name" value="ABC_TRANSPORTER_1"/>
    <property type="match status" value="1"/>
</dbReference>
<evidence type="ECO:0000256" key="9">
    <source>
        <dbReference type="ARBA" id="ARBA00051890"/>
    </source>
</evidence>
<dbReference type="InterPro" id="IPR027417">
    <property type="entry name" value="P-loop_NTPase"/>
</dbReference>
<dbReference type="GO" id="GO:0005886">
    <property type="term" value="C:plasma membrane"/>
    <property type="evidence" value="ECO:0007669"/>
    <property type="project" value="UniProtKB-SubCell"/>
</dbReference>
<dbReference type="GO" id="GO:1902495">
    <property type="term" value="C:transmembrane transporter complex"/>
    <property type="evidence" value="ECO:0007669"/>
    <property type="project" value="UniProtKB-ARBA"/>
</dbReference>
<comment type="subunit">
    <text evidence="12">The complex is composed of two ATP-binding proteins (XacJ and XacK), two transmembrane proteins (XacH and XacI) and a solute-binding protein (XacG).</text>
</comment>
<evidence type="ECO:0000256" key="11">
    <source>
        <dbReference type="ARBA" id="ARBA00061029"/>
    </source>
</evidence>
<evidence type="ECO:0000259" key="14">
    <source>
        <dbReference type="PROSITE" id="PS50893"/>
    </source>
</evidence>
<comment type="similarity">
    <text evidence="11">Belongs to the ABC transporter superfamily. Carbohydrate uptake transporter-1 (CUT1) (TC 3.A.1.1) family.</text>
</comment>
<dbReference type="Pfam" id="PF08402">
    <property type="entry name" value="TOBE_2"/>
    <property type="match status" value="1"/>
</dbReference>
<evidence type="ECO:0000256" key="4">
    <source>
        <dbReference type="ARBA" id="ARBA00022741"/>
    </source>
</evidence>
<dbReference type="SUPFAM" id="SSF52540">
    <property type="entry name" value="P-loop containing nucleoside triphosphate hydrolases"/>
    <property type="match status" value="1"/>
</dbReference>
<evidence type="ECO:0000256" key="6">
    <source>
        <dbReference type="ARBA" id="ARBA00022967"/>
    </source>
</evidence>
<comment type="catalytic activity">
    <reaction evidence="9">
        <text>L-arabinose(out) + ATP + H2O = L-arabinose(in) + ADP + phosphate + H(+)</text>
        <dbReference type="Rhea" id="RHEA:30007"/>
        <dbReference type="ChEBI" id="CHEBI:15377"/>
        <dbReference type="ChEBI" id="CHEBI:15378"/>
        <dbReference type="ChEBI" id="CHEBI:17535"/>
        <dbReference type="ChEBI" id="CHEBI:30616"/>
        <dbReference type="ChEBI" id="CHEBI:43474"/>
        <dbReference type="ChEBI" id="CHEBI:456216"/>
        <dbReference type="EC" id="7.5.2.13"/>
    </reaction>
    <physiologicalReaction direction="left-to-right" evidence="9">
        <dbReference type="Rhea" id="RHEA:30008"/>
    </physiologicalReaction>
</comment>
<evidence type="ECO:0000313" key="15">
    <source>
        <dbReference type="EMBL" id="MFD1570966.1"/>
    </source>
</evidence>
<evidence type="ECO:0000256" key="13">
    <source>
        <dbReference type="ARBA" id="ARBA00066315"/>
    </source>
</evidence>
<evidence type="ECO:0000256" key="1">
    <source>
        <dbReference type="ARBA" id="ARBA00004202"/>
    </source>
</evidence>
<keyword evidence="7" id="KW-0472">Membrane</keyword>
<dbReference type="PANTHER" id="PTHR43875:SF15">
    <property type="entry name" value="TREHALOSE IMPORT ATP-BINDING PROTEIN SUGC"/>
    <property type="match status" value="1"/>
</dbReference>
<dbReference type="NCBIfam" id="NF008653">
    <property type="entry name" value="PRK11650.1"/>
    <property type="match status" value="1"/>
</dbReference>
<sequence length="383" mass="41345">MARLELDSVTKRFGEGDGSVLAVDDVDVDIADGEFLVLVGPSGCGKSTTLRMVAGLETITDGEIRLDGDRMNEQGPAERDIAMVFQSYALYPHMTVRQNMRFGLEESTDLSDDEMDGRVDETAELLDITELLDRKPGALSGGQRQRVALGRAIVREPKAFLMDEPLSNLDAKLRSQMRTELQQLQDDLDTTTVYVTHDQTEAMTMGDRIAILDAGELQQVATPLEAYHRPANQFVAGFIGEPSMNFVDCAVEDATLVNEAFRYPLADEVGAAVSEADDATLGIRPEDLSVDPAADADDAADGGHAFDATVAVVEPMGDENVVHLSLADGPDLVATVNGLRRIESGAEVRVTIPENAIHVFDGNSGDALHNRSLDEAELDDARV</sequence>
<keyword evidence="3" id="KW-1003">Cell membrane</keyword>
<dbReference type="InterPro" id="IPR008995">
    <property type="entry name" value="Mo/tungstate-bd_C_term_dom"/>
</dbReference>
<dbReference type="Pfam" id="PF00005">
    <property type="entry name" value="ABC_tran"/>
    <property type="match status" value="1"/>
</dbReference>
<keyword evidence="6" id="KW-1278">Translocase</keyword>
<comment type="catalytic activity">
    <reaction evidence="8">
        <text>D-xylose(out) + ATP + H2O = D-xylose(in) + ADP + phosphate + H(+)</text>
        <dbReference type="Rhea" id="RHEA:29899"/>
        <dbReference type="ChEBI" id="CHEBI:15377"/>
        <dbReference type="ChEBI" id="CHEBI:15378"/>
        <dbReference type="ChEBI" id="CHEBI:30616"/>
        <dbReference type="ChEBI" id="CHEBI:43474"/>
        <dbReference type="ChEBI" id="CHEBI:53455"/>
        <dbReference type="ChEBI" id="CHEBI:456216"/>
        <dbReference type="EC" id="7.5.2.13"/>
    </reaction>
    <physiologicalReaction direction="left-to-right" evidence="8">
        <dbReference type="Rhea" id="RHEA:29900"/>
    </physiologicalReaction>
</comment>
<dbReference type="RefSeq" id="WP_256418273.1">
    <property type="nucleotide sequence ID" value="NZ_JANHDL010000005.1"/>
</dbReference>
<dbReference type="AlphaFoldDB" id="A0ABD6C187"/>
<comment type="function">
    <text evidence="10">Part of the ABC transporter complex XacGHIJK involved in the uptake of xylose and arabinose. Responsible for energy coupling to the transport system.</text>
</comment>